<dbReference type="InterPro" id="IPR053142">
    <property type="entry name" value="PchR_regulatory_protein"/>
</dbReference>
<evidence type="ECO:0000256" key="2">
    <source>
        <dbReference type="ARBA" id="ARBA00023163"/>
    </source>
</evidence>
<dbReference type="PANTHER" id="PTHR47893:SF1">
    <property type="entry name" value="REGULATORY PROTEIN PCHR"/>
    <property type="match status" value="1"/>
</dbReference>
<feature type="domain" description="HTH araC/xylS-type" evidence="3">
    <location>
        <begin position="234"/>
        <end position="332"/>
    </location>
</feature>
<dbReference type="GO" id="GO:0003700">
    <property type="term" value="F:DNA-binding transcription factor activity"/>
    <property type="evidence" value="ECO:0007669"/>
    <property type="project" value="InterPro"/>
</dbReference>
<dbReference type="EMBL" id="JNCA01000021">
    <property type="protein sequence ID" value="KDN54546.1"/>
    <property type="molecule type" value="Genomic_DNA"/>
</dbReference>
<reference evidence="4 5" key="1">
    <citation type="submission" date="2014-05" db="EMBL/GenBank/DDBJ databases">
        <title>Genome Sequence of Flavobacterium sp. EM1321.</title>
        <authorList>
            <person name="Shin S.-K."/>
            <person name="Yi H."/>
        </authorList>
    </citation>
    <scope>NUCLEOTIDE SEQUENCE [LARGE SCALE GENOMIC DNA]</scope>
    <source>
        <strain evidence="4 5">EM1321</strain>
    </source>
</reference>
<accession>A0A066WL18</accession>
<dbReference type="SMART" id="SM00342">
    <property type="entry name" value="HTH_ARAC"/>
    <property type="match status" value="1"/>
</dbReference>
<keyword evidence="5" id="KW-1185">Reference proteome</keyword>
<dbReference type="Pfam" id="PF12833">
    <property type="entry name" value="HTH_18"/>
    <property type="match status" value="1"/>
</dbReference>
<evidence type="ECO:0000313" key="4">
    <source>
        <dbReference type="EMBL" id="KDN54546.1"/>
    </source>
</evidence>
<dbReference type="STRING" id="1492738.FEM21_22690"/>
<dbReference type="OrthoDB" id="2666928at2"/>
<dbReference type="AlphaFoldDB" id="A0A066WL18"/>
<evidence type="ECO:0000313" key="5">
    <source>
        <dbReference type="Proteomes" id="UP000027064"/>
    </source>
</evidence>
<comment type="caution">
    <text evidence="4">The sequence shown here is derived from an EMBL/GenBank/DDBJ whole genome shotgun (WGS) entry which is preliminary data.</text>
</comment>
<dbReference type="PROSITE" id="PS01124">
    <property type="entry name" value="HTH_ARAC_FAMILY_2"/>
    <property type="match status" value="1"/>
</dbReference>
<dbReference type="eggNOG" id="COG2207">
    <property type="taxonomic scope" value="Bacteria"/>
</dbReference>
<gene>
    <name evidence="4" type="ORF">FEM21_22690</name>
</gene>
<dbReference type="Proteomes" id="UP000027064">
    <property type="component" value="Unassembled WGS sequence"/>
</dbReference>
<keyword evidence="2" id="KW-0804">Transcription</keyword>
<keyword evidence="1" id="KW-0805">Transcription regulation</keyword>
<dbReference type="InterPro" id="IPR009057">
    <property type="entry name" value="Homeodomain-like_sf"/>
</dbReference>
<protein>
    <submittedName>
        <fullName evidence="4">AraC family transcriptional regulator</fullName>
    </submittedName>
</protein>
<name>A0A066WL18_9FLAO</name>
<dbReference type="RefSeq" id="WP_035660469.1">
    <property type="nucleotide sequence ID" value="NZ_JNCA01000021.1"/>
</dbReference>
<organism evidence="4 5">
    <name type="scientific">Flavobacterium seoulense</name>
    <dbReference type="NCBI Taxonomy" id="1492738"/>
    <lineage>
        <taxon>Bacteria</taxon>
        <taxon>Pseudomonadati</taxon>
        <taxon>Bacteroidota</taxon>
        <taxon>Flavobacteriia</taxon>
        <taxon>Flavobacteriales</taxon>
        <taxon>Flavobacteriaceae</taxon>
        <taxon>Flavobacterium</taxon>
    </lineage>
</organism>
<dbReference type="GO" id="GO:0043565">
    <property type="term" value="F:sequence-specific DNA binding"/>
    <property type="evidence" value="ECO:0007669"/>
    <property type="project" value="InterPro"/>
</dbReference>
<proteinExistence type="predicted"/>
<dbReference type="SUPFAM" id="SSF46689">
    <property type="entry name" value="Homeodomain-like"/>
    <property type="match status" value="1"/>
</dbReference>
<dbReference type="InterPro" id="IPR018060">
    <property type="entry name" value="HTH_AraC"/>
</dbReference>
<evidence type="ECO:0000259" key="3">
    <source>
        <dbReference type="PROSITE" id="PS01124"/>
    </source>
</evidence>
<evidence type="ECO:0000256" key="1">
    <source>
        <dbReference type="ARBA" id="ARBA00023015"/>
    </source>
</evidence>
<dbReference type="PATRIC" id="fig|1492738.3.peg.2257"/>
<dbReference type="PANTHER" id="PTHR47893">
    <property type="entry name" value="REGULATORY PROTEIN PCHR"/>
    <property type="match status" value="1"/>
</dbReference>
<sequence length="340" mass="39266">MKTISITSNYLYSIFEQIQAQLGGNLDKKSKEYRLEINNDTGKGFISGIMIEPAICYIEYEIIFKEDVSFVYKQDNSSSIHFGYCSNGCLMQSFGEEGKRNRLNQFQTGIFSNSFNKKNTIFSFNKNQPTKASLITVHTLSVHDQELKQQLISTFFQNKENHPLSYVGSLNLKIVEQINLLNSINQKGLVRNLLINSSVYLILALEIEQHKYDLTKAQNCFNSALTQVDMEIIKRVSEHIKMNPEIQYSLKYLCKKFGISPFKLQEGFKVMHDRTVTDFIRNTRVEVAENLIRTSELNISEIVYTVGLTSRSYFSKIFKEKYNCSPKHYQNHQNKVVITA</sequence>
<dbReference type="Gene3D" id="1.10.10.60">
    <property type="entry name" value="Homeodomain-like"/>
    <property type="match status" value="1"/>
</dbReference>